<name>A0ABV2TEX1_9BACT</name>
<evidence type="ECO:0000313" key="4">
    <source>
        <dbReference type="EMBL" id="MET7001580.1"/>
    </source>
</evidence>
<reference evidence="4 5" key="1">
    <citation type="submission" date="2024-06" db="EMBL/GenBank/DDBJ databases">
        <title>Chitinophaga defluvii sp. nov., isolated from municipal sewage.</title>
        <authorList>
            <person name="Zhang L."/>
        </authorList>
    </citation>
    <scope>NUCLEOTIDE SEQUENCE [LARGE SCALE GENOMIC DNA]</scope>
    <source>
        <strain evidence="4 5">H8</strain>
    </source>
</reference>
<dbReference type="Proteomes" id="UP001549749">
    <property type="component" value="Unassembled WGS sequence"/>
</dbReference>
<keyword evidence="5" id="KW-1185">Reference proteome</keyword>
<dbReference type="InterPro" id="IPR014718">
    <property type="entry name" value="GH-type_carb-bd"/>
</dbReference>
<dbReference type="InterPro" id="IPR011013">
    <property type="entry name" value="Gal_mutarotase_sf_dom"/>
</dbReference>
<sequence>MITQRQQNGLSLLVLENGLLRVELAPALGGKFTSIYNQQLAKEFLWHNKSLTLEKLAPGADYDSNFWGGIDELIPNDIPEEVNGIVYPDHGELWTTALEHIIEEDRVILTGMLPRCGLSYQKIISLQKEAPGIDVTYKIKNTSGAVRHFLWKLHAALQIATGDRLETSATTGEIVYPESSRFPTAGKFAWPEIEQVNVSVVPPQNKTMDFFYLSGAEEGKMSMISAGGDHRFSYQYDKAVFPYQWYFASYGQFRDHYTAILEPATAMPVSVKEAAAAGQCSVLEPGAAINTSITIYAGGNI</sequence>
<proteinExistence type="predicted"/>
<dbReference type="RefSeq" id="WP_354664154.1">
    <property type="nucleotide sequence ID" value="NZ_JBEXAC010000004.1"/>
</dbReference>
<protein>
    <recommendedName>
        <fullName evidence="6">Galactose mutarotase-like enzyme</fullName>
    </recommendedName>
</protein>
<evidence type="ECO:0008006" key="6">
    <source>
        <dbReference type="Google" id="ProtNLM"/>
    </source>
</evidence>
<dbReference type="Gene3D" id="2.70.98.10">
    <property type="match status" value="1"/>
</dbReference>
<evidence type="ECO:0000256" key="3">
    <source>
        <dbReference type="ARBA" id="ARBA00022837"/>
    </source>
</evidence>
<evidence type="ECO:0000313" key="5">
    <source>
        <dbReference type="Proteomes" id="UP001549749"/>
    </source>
</evidence>
<dbReference type="SUPFAM" id="SSF74650">
    <property type="entry name" value="Galactose mutarotase-like"/>
    <property type="match status" value="1"/>
</dbReference>
<organism evidence="4 5">
    <name type="scientific">Chitinophaga defluvii</name>
    <dbReference type="NCBI Taxonomy" id="3163343"/>
    <lineage>
        <taxon>Bacteria</taxon>
        <taxon>Pseudomonadati</taxon>
        <taxon>Bacteroidota</taxon>
        <taxon>Chitinophagia</taxon>
        <taxon>Chitinophagales</taxon>
        <taxon>Chitinophagaceae</taxon>
        <taxon>Chitinophaga</taxon>
    </lineage>
</organism>
<dbReference type="EMBL" id="JBEXAC010000004">
    <property type="protein sequence ID" value="MET7001580.1"/>
    <property type="molecule type" value="Genomic_DNA"/>
</dbReference>
<comment type="subunit">
    <text evidence="2">Monomer.</text>
</comment>
<gene>
    <name evidence="4" type="ORF">ABR189_29630</name>
</gene>
<evidence type="ECO:0000256" key="1">
    <source>
        <dbReference type="ARBA" id="ARBA00001913"/>
    </source>
</evidence>
<comment type="caution">
    <text evidence="4">The sequence shown here is derived from an EMBL/GenBank/DDBJ whole genome shotgun (WGS) entry which is preliminary data.</text>
</comment>
<comment type="cofactor">
    <cofactor evidence="1">
        <name>Ca(2+)</name>
        <dbReference type="ChEBI" id="CHEBI:29108"/>
    </cofactor>
</comment>
<evidence type="ECO:0000256" key="2">
    <source>
        <dbReference type="ARBA" id="ARBA00011245"/>
    </source>
</evidence>
<keyword evidence="3" id="KW-0106">Calcium</keyword>
<accession>A0ABV2TEX1</accession>